<evidence type="ECO:0000313" key="2">
    <source>
        <dbReference type="Proteomes" id="UP000024404"/>
    </source>
</evidence>
<dbReference type="EMBL" id="CMVM020000350">
    <property type="status" value="NOT_ANNOTATED_CDS"/>
    <property type="molecule type" value="Genomic_DNA"/>
</dbReference>
<evidence type="ECO:0000313" key="1">
    <source>
        <dbReference type="EnsemblMetazoa" id="OVOC11236.1"/>
    </source>
</evidence>
<sequence length="183" mass="20803">MPRKLPMMTYGEKIKLIAGFKRFFSICYCSKDVVNKILPKATELFQSSQRNFSNLPSTKKQKIPMNFAARVIEGYRIFPSTLPDNTNKRERTSIAQKNIHGKILTIGDGANDIPNDEKKEGIGIDDQYSAKEIRSMTNKLIIIIVALFNSSGDAFCATNKKQLFLSEVISELLRRQNKNFANY</sequence>
<organism evidence="1 2">
    <name type="scientific">Onchocerca volvulus</name>
    <dbReference type="NCBI Taxonomy" id="6282"/>
    <lineage>
        <taxon>Eukaryota</taxon>
        <taxon>Metazoa</taxon>
        <taxon>Ecdysozoa</taxon>
        <taxon>Nematoda</taxon>
        <taxon>Chromadorea</taxon>
        <taxon>Rhabditida</taxon>
        <taxon>Spirurina</taxon>
        <taxon>Spiruromorpha</taxon>
        <taxon>Filarioidea</taxon>
        <taxon>Onchocercidae</taxon>
        <taxon>Onchocerca</taxon>
    </lineage>
</organism>
<accession>A0A8R1XLZ2</accession>
<dbReference type="Proteomes" id="UP000024404">
    <property type="component" value="Unassembled WGS sequence"/>
</dbReference>
<name>A0A8R1XLZ2_ONCVO</name>
<protein>
    <submittedName>
        <fullName evidence="1">Uncharacterized protein</fullName>
    </submittedName>
</protein>
<proteinExistence type="predicted"/>
<dbReference type="EnsemblMetazoa" id="OVOC11236.1">
    <property type="protein sequence ID" value="OVOC11236.1"/>
    <property type="gene ID" value="WBGene00248045"/>
</dbReference>
<keyword evidence="2" id="KW-1185">Reference proteome</keyword>
<reference evidence="1" key="2">
    <citation type="submission" date="2022-06" db="UniProtKB">
        <authorList>
            <consortium name="EnsemblMetazoa"/>
        </authorList>
    </citation>
    <scope>IDENTIFICATION</scope>
</reference>
<reference evidence="2" key="1">
    <citation type="submission" date="2013-10" db="EMBL/GenBank/DDBJ databases">
        <title>Genome sequencing of Onchocerca volvulus.</title>
        <authorList>
            <person name="Cotton J."/>
            <person name="Tsai J."/>
            <person name="Stanley E."/>
            <person name="Tracey A."/>
            <person name="Holroyd N."/>
            <person name="Lustigman S."/>
            <person name="Berriman M."/>
        </authorList>
    </citation>
    <scope>NUCLEOTIDE SEQUENCE</scope>
</reference>
<dbReference type="AlphaFoldDB" id="A0A8R1XLZ2"/>